<dbReference type="STRING" id="1448320.A0A319D745"/>
<dbReference type="GO" id="GO:0005524">
    <property type="term" value="F:ATP binding"/>
    <property type="evidence" value="ECO:0007669"/>
    <property type="project" value="UniProtKB-KW"/>
</dbReference>
<dbReference type="GO" id="GO:0006281">
    <property type="term" value="P:DNA repair"/>
    <property type="evidence" value="ECO:0007669"/>
    <property type="project" value="TreeGrafter"/>
</dbReference>
<evidence type="ECO:0000313" key="7">
    <source>
        <dbReference type="EMBL" id="PYH93071.1"/>
    </source>
</evidence>
<dbReference type="InterPro" id="IPR050628">
    <property type="entry name" value="SNF2_RAD54_helicase_TF"/>
</dbReference>
<accession>A0A319D745</accession>
<keyword evidence="3" id="KW-0347">Helicase</keyword>
<dbReference type="GO" id="GO:0008094">
    <property type="term" value="F:ATP-dependent activity, acting on DNA"/>
    <property type="evidence" value="ECO:0007669"/>
    <property type="project" value="TreeGrafter"/>
</dbReference>
<dbReference type="SUPFAM" id="SSF52540">
    <property type="entry name" value="P-loop containing nucleoside triphosphate hydrolases"/>
    <property type="match status" value="1"/>
</dbReference>
<protein>
    <recommendedName>
        <fullName evidence="6">Helicase ATP-binding domain-containing protein</fullName>
    </recommendedName>
</protein>
<evidence type="ECO:0000256" key="1">
    <source>
        <dbReference type="ARBA" id="ARBA00022741"/>
    </source>
</evidence>
<dbReference type="VEuPathDB" id="FungiDB:BO71DRAFT_431284"/>
<evidence type="ECO:0000256" key="5">
    <source>
        <dbReference type="SAM" id="MobiDB-lite"/>
    </source>
</evidence>
<dbReference type="GO" id="GO:0016787">
    <property type="term" value="F:hydrolase activity"/>
    <property type="evidence" value="ECO:0007669"/>
    <property type="project" value="UniProtKB-KW"/>
</dbReference>
<proteinExistence type="predicted"/>
<evidence type="ECO:0000259" key="6">
    <source>
        <dbReference type="PROSITE" id="PS51192"/>
    </source>
</evidence>
<dbReference type="Gene3D" id="3.40.50.10810">
    <property type="entry name" value="Tandem AAA-ATPase domain"/>
    <property type="match status" value="1"/>
</dbReference>
<dbReference type="AlphaFoldDB" id="A0A319D745"/>
<evidence type="ECO:0000256" key="3">
    <source>
        <dbReference type="ARBA" id="ARBA00022806"/>
    </source>
</evidence>
<dbReference type="InterPro" id="IPR027417">
    <property type="entry name" value="P-loop_NTPase"/>
</dbReference>
<dbReference type="InterPro" id="IPR038718">
    <property type="entry name" value="SNF2-like_sf"/>
</dbReference>
<keyword evidence="1" id="KW-0547">Nucleotide-binding</keyword>
<feature type="compositionally biased region" description="Low complexity" evidence="5">
    <location>
        <begin position="36"/>
        <end position="53"/>
    </location>
</feature>
<name>A0A319D745_9EURO</name>
<dbReference type="EMBL" id="KZ825900">
    <property type="protein sequence ID" value="PYH93071.1"/>
    <property type="molecule type" value="Genomic_DNA"/>
</dbReference>
<dbReference type="PANTHER" id="PTHR45626">
    <property type="entry name" value="TRANSCRIPTION TERMINATION FACTOR 2-RELATED"/>
    <property type="match status" value="1"/>
</dbReference>
<dbReference type="Pfam" id="PF00176">
    <property type="entry name" value="SNF2-rel_dom"/>
    <property type="match status" value="1"/>
</dbReference>
<keyword evidence="4" id="KW-0067">ATP-binding</keyword>
<dbReference type="OrthoDB" id="4510417at2759"/>
<dbReference type="GO" id="GO:0004386">
    <property type="term" value="F:helicase activity"/>
    <property type="evidence" value="ECO:0007669"/>
    <property type="project" value="UniProtKB-KW"/>
</dbReference>
<evidence type="ECO:0000313" key="8">
    <source>
        <dbReference type="Proteomes" id="UP000247810"/>
    </source>
</evidence>
<keyword evidence="2" id="KW-0378">Hydrolase</keyword>
<dbReference type="Proteomes" id="UP000247810">
    <property type="component" value="Unassembled WGS sequence"/>
</dbReference>
<feature type="domain" description="Helicase ATP-binding" evidence="6">
    <location>
        <begin position="177"/>
        <end position="388"/>
    </location>
</feature>
<sequence length="645" mass="72637">MERAVWALKSILVEIHSPSQIGKGMGGTNIFGTLRATGTGSTASPGTGTSTTKSRGKRLRNAPTGDERATKRQRNLAKDVRNEIFNQNLYESLEDFEIPLTIKTTTDSIMDLTRDDIDKLRRQQQWLDNEDFQIDNNEEACYNLDITDKNSPRIPGMVRSAILKLWQPCAIWQLVQIMNSKTSKGAILADSVGLGKIWEAIGFILAAKEGGTQKGRKVSIKPTLIVVPPHLLEQWAQEISSISNTLKVSVYFGDNRTQGGSSMHIKGRLTDEHKILNPEVDGRYTIILTSYQTLEARHGLSAVSSWYKNKYSSQYRASETMPSEFPYALSECFGLVLCDEGHYLRNSSSGVSYAVRWLRGEFNLLITATPFFNTRNSDFAGYSELLLYKNLLPAKLSLSKMLAVEPGSKKDPILSLDFFQKYIYPQTVDTTESALRMRQLLKRIMIRRTLASSLPIGGGRTIGGDIPHEQEAYDIYWKKNRRVMVLDKSEPGNPKYRWQMEKLCKLVMGASWLGFIVLQQLVTVKGLPKALNALKKGKLVSDFMQRLEDSNKEVLLGEDAVKAFYRRLQQAPKEAHAQDELEKISSRLAGLMKGSPKMRLTLPILRDQVLLRKEKAIVWTLFPGEEIYVFATLKEAGIDCEILHA</sequence>
<evidence type="ECO:0000256" key="4">
    <source>
        <dbReference type="ARBA" id="ARBA00022840"/>
    </source>
</evidence>
<dbReference type="PROSITE" id="PS51192">
    <property type="entry name" value="HELICASE_ATP_BIND_1"/>
    <property type="match status" value="1"/>
</dbReference>
<dbReference type="GO" id="GO:0005634">
    <property type="term" value="C:nucleus"/>
    <property type="evidence" value="ECO:0007669"/>
    <property type="project" value="TreeGrafter"/>
</dbReference>
<dbReference type="InterPro" id="IPR014001">
    <property type="entry name" value="Helicase_ATP-bd"/>
</dbReference>
<reference evidence="7 8" key="1">
    <citation type="submission" date="2018-02" db="EMBL/GenBank/DDBJ databases">
        <title>The genomes of Aspergillus section Nigri reveals drivers in fungal speciation.</title>
        <authorList>
            <consortium name="DOE Joint Genome Institute"/>
            <person name="Vesth T.C."/>
            <person name="Nybo J."/>
            <person name="Theobald S."/>
            <person name="Brandl J."/>
            <person name="Frisvad J.C."/>
            <person name="Nielsen K.F."/>
            <person name="Lyhne E.K."/>
            <person name="Kogle M.E."/>
            <person name="Kuo A."/>
            <person name="Riley R."/>
            <person name="Clum A."/>
            <person name="Nolan M."/>
            <person name="Lipzen A."/>
            <person name="Salamov A."/>
            <person name="Henrissat B."/>
            <person name="Wiebenga A."/>
            <person name="De vries R.P."/>
            <person name="Grigoriev I.V."/>
            <person name="Mortensen U.H."/>
            <person name="Andersen M.R."/>
            <person name="Baker S.E."/>
        </authorList>
    </citation>
    <scope>NUCLEOTIDE SEQUENCE [LARGE SCALE GENOMIC DNA]</scope>
    <source>
        <strain evidence="7 8">CBS 707.79</strain>
    </source>
</reference>
<gene>
    <name evidence="7" type="ORF">BO71DRAFT_431284</name>
</gene>
<organism evidence="7 8">
    <name type="scientific">Aspergillus ellipticus CBS 707.79</name>
    <dbReference type="NCBI Taxonomy" id="1448320"/>
    <lineage>
        <taxon>Eukaryota</taxon>
        <taxon>Fungi</taxon>
        <taxon>Dikarya</taxon>
        <taxon>Ascomycota</taxon>
        <taxon>Pezizomycotina</taxon>
        <taxon>Eurotiomycetes</taxon>
        <taxon>Eurotiomycetidae</taxon>
        <taxon>Eurotiales</taxon>
        <taxon>Aspergillaceae</taxon>
        <taxon>Aspergillus</taxon>
        <taxon>Aspergillus subgen. Circumdati</taxon>
    </lineage>
</organism>
<evidence type="ECO:0000256" key="2">
    <source>
        <dbReference type="ARBA" id="ARBA00022801"/>
    </source>
</evidence>
<dbReference type="PANTHER" id="PTHR45626:SF17">
    <property type="entry name" value="HELICASE-LIKE TRANSCRIPTION FACTOR"/>
    <property type="match status" value="1"/>
</dbReference>
<dbReference type="InterPro" id="IPR000330">
    <property type="entry name" value="SNF2_N"/>
</dbReference>
<keyword evidence="8" id="KW-1185">Reference proteome</keyword>
<feature type="region of interest" description="Disordered" evidence="5">
    <location>
        <begin position="36"/>
        <end position="73"/>
    </location>
</feature>